<accession>A0A3N9XZ92</accession>
<dbReference type="InterPro" id="IPR009061">
    <property type="entry name" value="DNA-bd_dom_put_sf"/>
</dbReference>
<keyword evidence="2" id="KW-0238">DNA-binding</keyword>
<dbReference type="GO" id="GO:0003677">
    <property type="term" value="F:DNA binding"/>
    <property type="evidence" value="ECO:0007669"/>
    <property type="project" value="UniProtKB-KW"/>
</dbReference>
<dbReference type="SUPFAM" id="SSF46955">
    <property type="entry name" value="Putative DNA-binding domain"/>
    <property type="match status" value="1"/>
</dbReference>
<dbReference type="InterPro" id="IPR041657">
    <property type="entry name" value="HTH_17"/>
</dbReference>
<evidence type="ECO:0000313" key="2">
    <source>
        <dbReference type="EMBL" id="RQX18421.1"/>
    </source>
</evidence>
<evidence type="ECO:0000313" key="3">
    <source>
        <dbReference type="Proteomes" id="UP000278981"/>
    </source>
</evidence>
<gene>
    <name evidence="2" type="ORF">DDE19_07670</name>
</gene>
<dbReference type="InterPro" id="IPR010093">
    <property type="entry name" value="SinI_DNA-bd"/>
</dbReference>
<dbReference type="RefSeq" id="WP_124817559.1">
    <property type="nucleotide sequence ID" value="NZ_QDGB01000192.1"/>
</dbReference>
<dbReference type="AlphaFoldDB" id="A0A3N9XZ92"/>
<comment type="caution">
    <text evidence="2">The sequence shown here is derived from an EMBL/GenBank/DDBJ whole genome shotgun (WGS) entry which is preliminary data.</text>
</comment>
<reference evidence="2 3" key="1">
    <citation type="submission" date="2018-04" db="EMBL/GenBank/DDBJ databases">
        <title>Micromonosporas from Atacama Desert.</title>
        <authorList>
            <person name="Carro L."/>
            <person name="Klenk H.-P."/>
            <person name="Goodfellow M."/>
        </authorList>
    </citation>
    <scope>NUCLEOTIDE SEQUENCE [LARGE SCALE GENOMIC DNA]</scope>
    <source>
        <strain evidence="2 3">LB19</strain>
    </source>
</reference>
<dbReference type="NCBIfam" id="TIGR01764">
    <property type="entry name" value="excise"/>
    <property type="match status" value="1"/>
</dbReference>
<feature type="domain" description="Helix-turn-helix" evidence="1">
    <location>
        <begin position="84"/>
        <end position="133"/>
    </location>
</feature>
<dbReference type="EMBL" id="QDGB01000192">
    <property type="protein sequence ID" value="RQX18421.1"/>
    <property type="molecule type" value="Genomic_DNA"/>
</dbReference>
<name>A0A3N9XZ92_9ACTN</name>
<evidence type="ECO:0000259" key="1">
    <source>
        <dbReference type="Pfam" id="PF12728"/>
    </source>
</evidence>
<dbReference type="OrthoDB" id="26212at2"/>
<proteinExistence type="predicted"/>
<sequence>MTAVALKEETYLPEADGQVAQVHDFMQAHETAGRGPVEPRYFLAGATPGDRVELPAEIYGVLRQVVEALQQGFAVTVAPRTLKLTTQQAADLLGVSRPTVVKLLDEGKIPFERLGTHRRVLLPDLLAYRTQRRAEQYAALEATSMDIDDEEDLDAVTRRLREARSAVARRRRGLTG</sequence>
<dbReference type="Proteomes" id="UP000278981">
    <property type="component" value="Unassembled WGS sequence"/>
</dbReference>
<dbReference type="Pfam" id="PF12728">
    <property type="entry name" value="HTH_17"/>
    <property type="match status" value="1"/>
</dbReference>
<protein>
    <submittedName>
        <fullName evidence="2">DNA-binding protein</fullName>
    </submittedName>
</protein>
<organism evidence="2 3">
    <name type="scientific">Micromonospora ureilytica</name>
    <dbReference type="NCBI Taxonomy" id="709868"/>
    <lineage>
        <taxon>Bacteria</taxon>
        <taxon>Bacillati</taxon>
        <taxon>Actinomycetota</taxon>
        <taxon>Actinomycetes</taxon>
        <taxon>Micromonosporales</taxon>
        <taxon>Micromonosporaceae</taxon>
        <taxon>Micromonospora</taxon>
    </lineage>
</organism>